<dbReference type="EMBL" id="QFOT01000119">
    <property type="protein sequence ID" value="PZP54655.1"/>
    <property type="molecule type" value="Genomic_DNA"/>
</dbReference>
<feature type="region of interest" description="Disordered" evidence="1">
    <location>
        <begin position="801"/>
        <end position="822"/>
    </location>
</feature>
<proteinExistence type="predicted"/>
<feature type="domain" description="DUF5801" evidence="2">
    <location>
        <begin position="474"/>
        <end position="599"/>
    </location>
</feature>
<feature type="domain" description="DUF5801" evidence="2">
    <location>
        <begin position="89"/>
        <end position="198"/>
    </location>
</feature>
<dbReference type="NCBIfam" id="TIGR03660">
    <property type="entry name" value="T1SS_rpt_143"/>
    <property type="match status" value="3"/>
</dbReference>
<reference evidence="3 4" key="1">
    <citation type="submission" date="2017-08" db="EMBL/GenBank/DDBJ databases">
        <title>Infants hospitalized years apart are colonized by the same room-sourced microbial strains.</title>
        <authorList>
            <person name="Brooks B."/>
            <person name="Olm M.R."/>
            <person name="Firek B.A."/>
            <person name="Baker R."/>
            <person name="Thomas B.C."/>
            <person name="Morowitz M.J."/>
            <person name="Banfield J.F."/>
        </authorList>
    </citation>
    <scope>NUCLEOTIDE SEQUENCE [LARGE SCALE GENOMIC DNA]</scope>
    <source>
        <strain evidence="3">S2_006_000_R2_64</strain>
    </source>
</reference>
<name>A0A2W5FF53_9BACT</name>
<evidence type="ECO:0000259" key="2">
    <source>
        <dbReference type="Pfam" id="PF19116"/>
    </source>
</evidence>
<dbReference type="Pfam" id="PF19116">
    <property type="entry name" value="DUF5801"/>
    <property type="match status" value="3"/>
</dbReference>
<organism evidence="3 4">
    <name type="scientific">Micavibrio aeruginosavorus</name>
    <dbReference type="NCBI Taxonomy" id="349221"/>
    <lineage>
        <taxon>Bacteria</taxon>
        <taxon>Pseudomonadati</taxon>
        <taxon>Bdellovibrionota</taxon>
        <taxon>Bdellovibrionia</taxon>
        <taxon>Bdellovibrionales</taxon>
        <taxon>Pseudobdellovibrionaceae</taxon>
        <taxon>Micavibrio</taxon>
    </lineage>
</organism>
<evidence type="ECO:0000313" key="3">
    <source>
        <dbReference type="EMBL" id="PZP54655.1"/>
    </source>
</evidence>
<protein>
    <recommendedName>
        <fullName evidence="2">DUF5801 domain-containing protein</fullName>
    </recommendedName>
</protein>
<dbReference type="Pfam" id="PF17963">
    <property type="entry name" value="Big_9"/>
    <property type="match status" value="1"/>
</dbReference>
<dbReference type="InterPro" id="IPR043824">
    <property type="entry name" value="DUF5801"/>
</dbReference>
<dbReference type="InterPro" id="IPR019959">
    <property type="entry name" value="T1SS-143_rpt-cont_dom"/>
</dbReference>
<feature type="domain" description="DUF5801" evidence="2">
    <location>
        <begin position="336"/>
        <end position="452"/>
    </location>
</feature>
<feature type="compositionally biased region" description="Polar residues" evidence="1">
    <location>
        <begin position="214"/>
        <end position="236"/>
    </location>
</feature>
<feature type="region of interest" description="Disordered" evidence="1">
    <location>
        <begin position="213"/>
        <end position="242"/>
    </location>
</feature>
<gene>
    <name evidence="3" type="ORF">DI586_09220</name>
</gene>
<dbReference type="Proteomes" id="UP000249739">
    <property type="component" value="Unassembled WGS sequence"/>
</dbReference>
<evidence type="ECO:0000313" key="4">
    <source>
        <dbReference type="Proteomes" id="UP000249739"/>
    </source>
</evidence>
<accession>A0A2W5FF53</accession>
<dbReference type="AlphaFoldDB" id="A0A2W5FF53"/>
<sequence>MTKVIFNGTTYTLPTSGANVTITSANGKLTINDKGAYSYTSTTTTGGKDTFTYVIADKDGDTDTAPATNTLTITVDDIDYTPTVTNLGPITINDSVSANYFSDAAGSITGNNSFASSGSKLGGNLTSNGVAVVVTQVGNVYTGKAGADTVFTLTINANGSYTFVLNKPLDHADKTNPDDIITLDFGVIATDGDGDKSTPGKITINVKDDGPTAVNDTSTVNPSTKTVTGDVTSNDDFGSDGKPTQAVTKVTFGSTTYNLPADGSNVTITTTNGKLVINNTGKYTYTSTTTTGGVDNFSYVIKDKDGDTDTSATTATLKVVVDDLDYTPTVTSSAKTVDETNMNPNTSVTGSVVANYFDDVAGSITGNNSFTSAGSKAGGNLTSNGVAVVVTYANGVYTGKAGTSTVFTLTIGANGSYTYNQFKPLDHADKTNPDDIINLNFGVIATDGDGDKSLPGTITINVKDDGPAIIGSTAQVDESDMKTATPTISTTGKVTVDFGTDGAGSVNGNNSFTSTGSLLGGKLTSKGVDVTVTQSGNTYIGKAGAEEVFKLVINADGTYTYTQSKILDHADPKDPNDVITLNFGVKATDYDGDVANTVIKVNVLDDGPTTLPVPSVAICVNNYEDNVYLPTSAYATVISMTADTTGQGNQTLKLVLSGLDPDWAFTPVVQSGSSWVPINLGTYNAAAGTWTLTLAPGENFDGKFYFKPDSNVDLRDITFTATVTEDGQSVTQSDDFNIIVGATDAAPMAMMAMASEPVVDDTTATSKVVSKSLANDNLPDYASVVETHDATQNAIDSFVHQTSSSSTVSSSSSTTTTNEVTTHAVTTVSMTDELQQTQHQVA</sequence>
<feature type="compositionally biased region" description="Low complexity" evidence="1">
    <location>
        <begin position="802"/>
        <end position="822"/>
    </location>
</feature>
<evidence type="ECO:0000256" key="1">
    <source>
        <dbReference type="SAM" id="MobiDB-lite"/>
    </source>
</evidence>
<comment type="caution">
    <text evidence="3">The sequence shown here is derived from an EMBL/GenBank/DDBJ whole genome shotgun (WGS) entry which is preliminary data.</text>
</comment>